<dbReference type="InterPro" id="IPR008949">
    <property type="entry name" value="Isoprenoid_synthase_dom_sf"/>
</dbReference>
<dbReference type="Gene3D" id="1.10.600.10">
    <property type="entry name" value="Farnesyl Diphosphate Synthase"/>
    <property type="match status" value="1"/>
</dbReference>
<gene>
    <name evidence="1" type="ORF">CNX65_19010</name>
</gene>
<dbReference type="AlphaFoldDB" id="A0A290Z7W2"/>
<proteinExistence type="predicted"/>
<keyword evidence="2" id="KW-1185">Reference proteome</keyword>
<evidence type="ECO:0000313" key="1">
    <source>
        <dbReference type="EMBL" id="ATE55117.1"/>
    </source>
</evidence>
<dbReference type="RefSeq" id="WP_096494915.1">
    <property type="nucleotide sequence ID" value="NZ_CP023445.1"/>
</dbReference>
<evidence type="ECO:0000313" key="2">
    <source>
        <dbReference type="Proteomes" id="UP000218505"/>
    </source>
</evidence>
<accession>A0A290Z7W2</accession>
<dbReference type="SUPFAM" id="SSF48576">
    <property type="entry name" value="Terpenoid synthases"/>
    <property type="match status" value="1"/>
</dbReference>
<dbReference type="KEGG" id="apre:CNX65_19010"/>
<evidence type="ECO:0008006" key="3">
    <source>
        <dbReference type="Google" id="ProtNLM"/>
    </source>
</evidence>
<name>A0A290Z7W2_9PSEU</name>
<reference evidence="1" key="1">
    <citation type="submission" date="2017-09" db="EMBL/GenBank/DDBJ databases">
        <title>Complete Genome Sequence of ansamitocin-producing Bacterium Actinosynnema pretiosum X47.</title>
        <authorList>
            <person name="Cao G."/>
            <person name="Zong G."/>
            <person name="Zhong C."/>
            <person name="Fu J."/>
        </authorList>
    </citation>
    <scope>NUCLEOTIDE SEQUENCE [LARGE SCALE GENOMIC DNA]</scope>
    <source>
        <strain evidence="1">X47</strain>
    </source>
</reference>
<dbReference type="Pfam" id="PF19086">
    <property type="entry name" value="Terpene_syn_C_2"/>
    <property type="match status" value="1"/>
</dbReference>
<organism evidence="1 2">
    <name type="scientific">Actinosynnema pretiosum</name>
    <dbReference type="NCBI Taxonomy" id="42197"/>
    <lineage>
        <taxon>Bacteria</taxon>
        <taxon>Bacillati</taxon>
        <taxon>Actinomycetota</taxon>
        <taxon>Actinomycetes</taxon>
        <taxon>Pseudonocardiales</taxon>
        <taxon>Pseudonocardiaceae</taxon>
        <taxon>Actinosynnema</taxon>
    </lineage>
</organism>
<dbReference type="EMBL" id="CP023445">
    <property type="protein sequence ID" value="ATE55117.1"/>
    <property type="molecule type" value="Genomic_DNA"/>
</dbReference>
<dbReference type="Proteomes" id="UP000218505">
    <property type="component" value="Chromosome"/>
</dbReference>
<sequence>MSGFYCPVEPAINPHVGVTEARAVEWLDRVGLGADPRLREEVVRLNVAEFFARAAPEADDEPMQVAVRWACWAHLFLRERGGDEDFMTAAGEVQRALEVPWHAVAEDRFALALQDIALAMHGCATGQQARRFADAHRAWLFTAAWQASLDSMGLAPSLDDHVMMRLNAASGAPTAALLEIAVGEEVPAHEADSPPVRALSEMAVLVTGWDTDLHTGCGVVEVLAEQGRTTVERATEQARAMRDRVLMRFLDLREQVLIGPVSEALRGYLASLGHAIRGNIDWALGSPRFVGFTEAPAVPGQRGREWADSPTDADPSPLPIAAIAWWWDDM</sequence>
<protein>
    <recommendedName>
        <fullName evidence="3">Pentalenene synthase</fullName>
    </recommendedName>
</protein>